<evidence type="ECO:0000313" key="2">
    <source>
        <dbReference type="EMBL" id="TRZ23350.1"/>
    </source>
</evidence>
<gene>
    <name evidence="2" type="ORF">HGM15179_003767</name>
</gene>
<feature type="region of interest" description="Disordered" evidence="1">
    <location>
        <begin position="54"/>
        <end position="81"/>
    </location>
</feature>
<evidence type="ECO:0000313" key="3">
    <source>
        <dbReference type="Proteomes" id="UP000796761"/>
    </source>
</evidence>
<proteinExistence type="predicted"/>
<dbReference type="EMBL" id="SWJQ01000075">
    <property type="protein sequence ID" value="TRZ23350.1"/>
    <property type="molecule type" value="Genomic_DNA"/>
</dbReference>
<comment type="caution">
    <text evidence="2">The sequence shown here is derived from an EMBL/GenBank/DDBJ whole genome shotgun (WGS) entry which is preliminary data.</text>
</comment>
<dbReference type="AlphaFoldDB" id="A0A8K1GTY8"/>
<evidence type="ECO:0000256" key="1">
    <source>
        <dbReference type="SAM" id="MobiDB-lite"/>
    </source>
</evidence>
<sequence>MATDMDWLVNTPEKPYRESQAFSAFPLAQPQEEISPQTEVSGHDHCGEKITQTAISEGEYREQTGKAGAGIPLSQQKDIED</sequence>
<dbReference type="Proteomes" id="UP000796761">
    <property type="component" value="Unassembled WGS sequence"/>
</dbReference>
<accession>A0A8K1GTY8</accession>
<name>A0A8K1GTY8_9PASS</name>
<organism evidence="2 3">
    <name type="scientific">Zosterops borbonicus</name>
    <dbReference type="NCBI Taxonomy" id="364589"/>
    <lineage>
        <taxon>Eukaryota</taxon>
        <taxon>Metazoa</taxon>
        <taxon>Chordata</taxon>
        <taxon>Craniata</taxon>
        <taxon>Vertebrata</taxon>
        <taxon>Euteleostomi</taxon>
        <taxon>Archelosauria</taxon>
        <taxon>Archosauria</taxon>
        <taxon>Dinosauria</taxon>
        <taxon>Saurischia</taxon>
        <taxon>Theropoda</taxon>
        <taxon>Coelurosauria</taxon>
        <taxon>Aves</taxon>
        <taxon>Neognathae</taxon>
        <taxon>Neoaves</taxon>
        <taxon>Telluraves</taxon>
        <taxon>Australaves</taxon>
        <taxon>Passeriformes</taxon>
        <taxon>Sylvioidea</taxon>
        <taxon>Zosteropidae</taxon>
        <taxon>Zosterops</taxon>
    </lineage>
</organism>
<protein>
    <submittedName>
        <fullName evidence="2">Uncharacterized protein</fullName>
    </submittedName>
</protein>
<keyword evidence="3" id="KW-1185">Reference proteome</keyword>
<reference evidence="2" key="1">
    <citation type="submission" date="2019-04" db="EMBL/GenBank/DDBJ databases">
        <title>Genome assembly of Zosterops borbonicus 15179.</title>
        <authorList>
            <person name="Leroy T."/>
            <person name="Anselmetti Y."/>
            <person name="Tilak M.-K."/>
            <person name="Nabholz B."/>
        </authorList>
    </citation>
    <scope>NUCLEOTIDE SEQUENCE</scope>
    <source>
        <strain evidence="2">HGM_15179</strain>
        <tissue evidence="2">Muscle</tissue>
    </source>
</reference>